<sequence length="222" mass="25644">MKYKINIEKVNTVDEVKAYWTNEDYIQLLKRFDYPDAEDSDAESLRELLFMAITDFEPGEAAKLVLDYKLGEELSEGQIEQISNDMLIDTVCEEYPEMELQSRLFHVNQLLFKAYNGKFPSSSATIIHCSITSSNTDSNLNKATVLRLLNDGLSDRNIVKRLFEEQMNGDAEFPEAEYIIWNLETSENNHFKITTSGNLIKKEEVIASEWEKEIEDEDDSDK</sequence>
<dbReference type="Proteomes" id="UP000190235">
    <property type="component" value="Chromosome I"/>
</dbReference>
<accession>A0A1M7M2T7</accession>
<dbReference type="RefSeq" id="WP_079735308.1">
    <property type="nucleotide sequence ID" value="NZ_LT670848.1"/>
</dbReference>
<dbReference type="STRING" id="143223.SAMN05878281_2249"/>
<reference evidence="2" key="1">
    <citation type="submission" date="2016-11" db="EMBL/GenBank/DDBJ databases">
        <authorList>
            <person name="Varghese N."/>
            <person name="Submissions S."/>
        </authorList>
    </citation>
    <scope>NUCLEOTIDE SEQUENCE [LARGE SCALE GENOMIC DNA]</scope>
    <source>
        <strain evidence="2">ACAM 48</strain>
    </source>
</reference>
<evidence type="ECO:0000313" key="1">
    <source>
        <dbReference type="EMBL" id="SHM84970.1"/>
    </source>
</evidence>
<organism evidence="1 2">
    <name type="scientific">Salegentibacter salegens</name>
    <dbReference type="NCBI Taxonomy" id="143223"/>
    <lineage>
        <taxon>Bacteria</taxon>
        <taxon>Pseudomonadati</taxon>
        <taxon>Bacteroidota</taxon>
        <taxon>Flavobacteriia</taxon>
        <taxon>Flavobacteriales</taxon>
        <taxon>Flavobacteriaceae</taxon>
        <taxon>Salegentibacter</taxon>
    </lineage>
</organism>
<evidence type="ECO:0000313" key="2">
    <source>
        <dbReference type="Proteomes" id="UP000190235"/>
    </source>
</evidence>
<keyword evidence="2" id="KW-1185">Reference proteome</keyword>
<name>A0A1M7M2T7_9FLAO</name>
<dbReference type="EMBL" id="LT670848">
    <property type="protein sequence ID" value="SHM84970.1"/>
    <property type="molecule type" value="Genomic_DNA"/>
</dbReference>
<dbReference type="AlphaFoldDB" id="A0A1M7M2T7"/>
<dbReference type="OrthoDB" id="1118033at2"/>
<protein>
    <submittedName>
        <fullName evidence="1">Uncharacterized protein</fullName>
    </submittedName>
</protein>
<gene>
    <name evidence="1" type="ORF">SAMN05878281_2249</name>
</gene>
<proteinExistence type="predicted"/>